<feature type="transmembrane region" description="Helical" evidence="17">
    <location>
        <begin position="168"/>
        <end position="187"/>
    </location>
</feature>
<keyword evidence="6" id="KW-0444">Lipid biosynthesis</keyword>
<dbReference type="GO" id="GO:0003882">
    <property type="term" value="F:CDP-diacylglycerol-serine O-phosphatidyltransferase activity"/>
    <property type="evidence" value="ECO:0007669"/>
    <property type="project" value="UniProtKB-EC"/>
</dbReference>
<dbReference type="KEGG" id="brh:RBRH_02513"/>
<evidence type="ECO:0000256" key="11">
    <source>
        <dbReference type="ARBA" id="ARBA00023136"/>
    </source>
</evidence>
<keyword evidence="13" id="KW-1208">Phospholipid metabolism</keyword>
<evidence type="ECO:0000256" key="9">
    <source>
        <dbReference type="ARBA" id="ARBA00022989"/>
    </source>
</evidence>
<evidence type="ECO:0000256" key="4">
    <source>
        <dbReference type="ARBA" id="ARBA00013174"/>
    </source>
</evidence>
<dbReference type="InterPro" id="IPR000462">
    <property type="entry name" value="CDP-OH_P_trans"/>
</dbReference>
<keyword evidence="8 17" id="KW-0812">Transmembrane</keyword>
<feature type="region of interest" description="Disordered" evidence="16">
    <location>
        <begin position="283"/>
        <end position="339"/>
    </location>
</feature>
<evidence type="ECO:0000256" key="8">
    <source>
        <dbReference type="ARBA" id="ARBA00022692"/>
    </source>
</evidence>
<dbReference type="HOGENOM" id="CLU_049944_2_1_4"/>
<evidence type="ECO:0000256" key="7">
    <source>
        <dbReference type="ARBA" id="ARBA00022679"/>
    </source>
</evidence>
<feature type="compositionally biased region" description="Basic and acidic residues" evidence="16">
    <location>
        <begin position="291"/>
        <end position="339"/>
    </location>
</feature>
<proteinExistence type="inferred from homology"/>
<comment type="similarity">
    <text evidence="3 15">Belongs to the CDP-alcohol phosphatidyltransferase class-I family.</text>
</comment>
<dbReference type="eggNOG" id="COG1183">
    <property type="taxonomic scope" value="Bacteria"/>
</dbReference>
<keyword evidence="11 17" id="KW-0472">Membrane</keyword>
<evidence type="ECO:0000256" key="1">
    <source>
        <dbReference type="ARBA" id="ARBA00000287"/>
    </source>
</evidence>
<gene>
    <name evidence="18" type="ordered locus">RBRH_02513</name>
</gene>
<evidence type="ECO:0000256" key="12">
    <source>
        <dbReference type="ARBA" id="ARBA00023209"/>
    </source>
</evidence>
<evidence type="ECO:0000256" key="16">
    <source>
        <dbReference type="SAM" id="MobiDB-lite"/>
    </source>
</evidence>
<evidence type="ECO:0000256" key="13">
    <source>
        <dbReference type="ARBA" id="ARBA00023264"/>
    </source>
</evidence>
<sequence>MMAGFKPRRPRAGGPRLARPFQRNRTVQEQIARRSLRAERQQLLRKRSVYLLPNAFTTAALFCGFFAVVQAMNVRFEIAAIAIFVAMVLDGMDGRVARMTHTQSAFGEQFDSLSDMVSFGVAPALVMYEWVLKDLGRWGWLAAFVYCAGAALRLARFNTNIGVVDKRYFQGLPSPAAAALVAGFVWLATDNRVPLKLGWLPWVAFGLTIYAGVTMVSNAPFYSGKALDVRHRVPFAAILLVVVAFVLVSSDPPLMLFGLFVVYGLSGYVLWMWRAMSRKPNPVASGTAKPAAHEHVTDKEPDRARAAERSATSERIADKGSDNEHCANKDNEHRADKRP</sequence>
<dbReference type="GO" id="GO:0016020">
    <property type="term" value="C:membrane"/>
    <property type="evidence" value="ECO:0007669"/>
    <property type="project" value="InterPro"/>
</dbReference>
<evidence type="ECO:0000256" key="14">
    <source>
        <dbReference type="ARBA" id="ARBA00032361"/>
    </source>
</evidence>
<dbReference type="STRING" id="882378.RBRH_02513"/>
<comment type="subcellular location">
    <subcellularLocation>
        <location evidence="2">Endomembrane system</location>
        <topology evidence="2">Multi-pass membrane protein</topology>
    </subcellularLocation>
</comment>
<evidence type="ECO:0000256" key="17">
    <source>
        <dbReference type="SAM" id="Phobius"/>
    </source>
</evidence>
<dbReference type="GO" id="GO:0008654">
    <property type="term" value="P:phospholipid biosynthetic process"/>
    <property type="evidence" value="ECO:0007669"/>
    <property type="project" value="UniProtKB-KW"/>
</dbReference>
<dbReference type="InterPro" id="IPR004533">
    <property type="entry name" value="CDP-diaglyc--ser_O-PTrfase"/>
</dbReference>
<feature type="compositionally biased region" description="Basic residues" evidence="16">
    <location>
        <begin position="1"/>
        <end position="11"/>
    </location>
</feature>
<feature type="transmembrane region" description="Helical" evidence="17">
    <location>
        <begin position="233"/>
        <end position="249"/>
    </location>
</feature>
<accession>E5ASV8</accession>
<dbReference type="Proteomes" id="UP000007437">
    <property type="component" value="Chromosome"/>
</dbReference>
<keyword evidence="12" id="KW-0594">Phospholipid biosynthesis</keyword>
<evidence type="ECO:0000313" key="19">
    <source>
        <dbReference type="Proteomes" id="UP000007437"/>
    </source>
</evidence>
<evidence type="ECO:0000256" key="5">
    <source>
        <dbReference type="ARBA" id="ARBA00017171"/>
    </source>
</evidence>
<evidence type="ECO:0000256" key="3">
    <source>
        <dbReference type="ARBA" id="ARBA00010441"/>
    </source>
</evidence>
<dbReference type="Gene3D" id="1.20.120.1760">
    <property type="match status" value="1"/>
</dbReference>
<dbReference type="EMBL" id="FR687359">
    <property type="protein sequence ID" value="CBW75690.1"/>
    <property type="molecule type" value="Genomic_DNA"/>
</dbReference>
<keyword evidence="7 15" id="KW-0808">Transferase</keyword>
<keyword evidence="10" id="KW-0443">Lipid metabolism</keyword>
<protein>
    <recommendedName>
        <fullName evidence="5">CDP-diacylglycerol--serine O-phosphatidyltransferase</fullName>
        <ecNumber evidence="4">2.7.8.8</ecNumber>
    </recommendedName>
    <alternativeName>
        <fullName evidence="14">Phosphatidylserine synthase</fullName>
    </alternativeName>
</protein>
<name>E5ASV8_MYCRK</name>
<dbReference type="InterPro" id="IPR050324">
    <property type="entry name" value="CDP-alcohol_PTase-I"/>
</dbReference>
<evidence type="ECO:0000256" key="6">
    <source>
        <dbReference type="ARBA" id="ARBA00022516"/>
    </source>
</evidence>
<feature type="transmembrane region" description="Helical" evidence="17">
    <location>
        <begin position="255"/>
        <end position="273"/>
    </location>
</feature>
<reference evidence="18 19" key="1">
    <citation type="journal article" date="2011" name="J. Bacteriol.">
        <title>Complete genome sequence of Burkholderia rhizoxinica, an endosymbiont of Rhizopus microsporus.</title>
        <authorList>
            <person name="Lackner G."/>
            <person name="Moebius N."/>
            <person name="Partida-Martinez L."/>
            <person name="Hertweck C."/>
        </authorList>
    </citation>
    <scope>NUCLEOTIDE SEQUENCE [LARGE SCALE GENOMIC DNA]</scope>
    <source>
        <strain evidence="19">DSM 19002 / CIP 109453 / HKI 454</strain>
    </source>
</reference>
<dbReference type="PROSITE" id="PS00379">
    <property type="entry name" value="CDP_ALCOHOL_P_TRANSF"/>
    <property type="match status" value="1"/>
</dbReference>
<evidence type="ECO:0000256" key="15">
    <source>
        <dbReference type="RuleBase" id="RU003750"/>
    </source>
</evidence>
<feature type="transmembrane region" description="Helical" evidence="17">
    <location>
        <begin position="199"/>
        <end position="221"/>
    </location>
</feature>
<organism evidence="18 19">
    <name type="scientific">Mycetohabitans rhizoxinica (strain DSM 19002 / CIP 109453 / HKI 454)</name>
    <name type="common">Paraburkholderia rhizoxinica</name>
    <dbReference type="NCBI Taxonomy" id="882378"/>
    <lineage>
        <taxon>Bacteria</taxon>
        <taxon>Pseudomonadati</taxon>
        <taxon>Pseudomonadota</taxon>
        <taxon>Betaproteobacteria</taxon>
        <taxon>Burkholderiales</taxon>
        <taxon>Burkholderiaceae</taxon>
        <taxon>Mycetohabitans</taxon>
    </lineage>
</organism>
<feature type="region of interest" description="Disordered" evidence="16">
    <location>
        <begin position="1"/>
        <end position="20"/>
    </location>
</feature>
<keyword evidence="9 17" id="KW-1133">Transmembrane helix</keyword>
<feature type="transmembrane region" description="Helical" evidence="17">
    <location>
        <begin position="49"/>
        <end position="68"/>
    </location>
</feature>
<dbReference type="InterPro" id="IPR048254">
    <property type="entry name" value="CDP_ALCOHOL_P_TRANSF_CS"/>
</dbReference>
<comment type="catalytic activity">
    <reaction evidence="1">
        <text>a CDP-1,2-diacyl-sn-glycerol + L-serine = a 1,2-diacyl-sn-glycero-3-phospho-L-serine + CMP + H(+)</text>
        <dbReference type="Rhea" id="RHEA:16913"/>
        <dbReference type="ChEBI" id="CHEBI:15378"/>
        <dbReference type="ChEBI" id="CHEBI:33384"/>
        <dbReference type="ChEBI" id="CHEBI:57262"/>
        <dbReference type="ChEBI" id="CHEBI:58332"/>
        <dbReference type="ChEBI" id="CHEBI:60377"/>
        <dbReference type="EC" id="2.7.8.8"/>
    </reaction>
</comment>
<dbReference type="NCBIfam" id="TIGR00473">
    <property type="entry name" value="pssA"/>
    <property type="match status" value="1"/>
</dbReference>
<feature type="transmembrane region" description="Helical" evidence="17">
    <location>
        <begin position="138"/>
        <end position="156"/>
    </location>
</feature>
<dbReference type="PANTHER" id="PTHR14269">
    <property type="entry name" value="CDP-DIACYLGLYCEROL--GLYCEROL-3-PHOSPHATE 3-PHOSPHATIDYLTRANSFERASE-RELATED"/>
    <property type="match status" value="1"/>
</dbReference>
<dbReference type="InterPro" id="IPR043130">
    <property type="entry name" value="CDP-OH_PTrfase_TM_dom"/>
</dbReference>
<evidence type="ECO:0000313" key="18">
    <source>
        <dbReference type="EMBL" id="CBW75690.1"/>
    </source>
</evidence>
<dbReference type="PANTHER" id="PTHR14269:SF61">
    <property type="entry name" value="CDP-DIACYLGLYCEROL--SERINE O-PHOSPHATIDYLTRANSFERASE"/>
    <property type="match status" value="1"/>
</dbReference>
<dbReference type="EC" id="2.7.8.8" evidence="4"/>
<evidence type="ECO:0000256" key="2">
    <source>
        <dbReference type="ARBA" id="ARBA00004127"/>
    </source>
</evidence>
<dbReference type="GO" id="GO:0012505">
    <property type="term" value="C:endomembrane system"/>
    <property type="evidence" value="ECO:0007669"/>
    <property type="project" value="UniProtKB-SubCell"/>
</dbReference>
<dbReference type="Pfam" id="PF01066">
    <property type="entry name" value="CDP-OH_P_transf"/>
    <property type="match status" value="1"/>
</dbReference>
<dbReference type="AlphaFoldDB" id="E5ASV8"/>
<evidence type="ECO:0000256" key="10">
    <source>
        <dbReference type="ARBA" id="ARBA00023098"/>
    </source>
</evidence>